<reference evidence="5" key="1">
    <citation type="submission" date="2020-05" db="EMBL/GenBank/DDBJ databases">
        <title>Phylogenomic resolution of chytrid fungi.</title>
        <authorList>
            <person name="Stajich J.E."/>
            <person name="Amses K."/>
            <person name="Simmons R."/>
            <person name="Seto K."/>
            <person name="Myers J."/>
            <person name="Bonds A."/>
            <person name="Quandt C.A."/>
            <person name="Barry K."/>
            <person name="Liu P."/>
            <person name="Grigoriev I."/>
            <person name="Longcore J.E."/>
            <person name="James T.Y."/>
        </authorList>
    </citation>
    <scope>NUCLEOTIDE SEQUENCE</scope>
    <source>
        <strain evidence="5">JEL0476</strain>
    </source>
</reference>
<keyword evidence="1 2" id="KW-0147">Chitin-binding</keyword>
<evidence type="ECO:0000313" key="6">
    <source>
        <dbReference type="Proteomes" id="UP001211065"/>
    </source>
</evidence>
<dbReference type="AlphaFoldDB" id="A0AAD5U2H4"/>
<organism evidence="5 6">
    <name type="scientific">Clydaea vesicula</name>
    <dbReference type="NCBI Taxonomy" id="447962"/>
    <lineage>
        <taxon>Eukaryota</taxon>
        <taxon>Fungi</taxon>
        <taxon>Fungi incertae sedis</taxon>
        <taxon>Chytridiomycota</taxon>
        <taxon>Chytridiomycota incertae sedis</taxon>
        <taxon>Chytridiomycetes</taxon>
        <taxon>Lobulomycetales</taxon>
        <taxon>Lobulomycetaceae</taxon>
        <taxon>Clydaea</taxon>
    </lineage>
</organism>
<dbReference type="Gene3D" id="3.30.60.10">
    <property type="entry name" value="Endochitinase-like"/>
    <property type="match status" value="1"/>
</dbReference>
<keyword evidence="3" id="KW-0472">Membrane</keyword>
<evidence type="ECO:0000259" key="4">
    <source>
        <dbReference type="PROSITE" id="PS50941"/>
    </source>
</evidence>
<dbReference type="InterPro" id="IPR001002">
    <property type="entry name" value="Chitin-bd_1"/>
</dbReference>
<keyword evidence="2" id="KW-1015">Disulfide bond</keyword>
<dbReference type="Proteomes" id="UP001211065">
    <property type="component" value="Unassembled WGS sequence"/>
</dbReference>
<evidence type="ECO:0000313" key="5">
    <source>
        <dbReference type="EMBL" id="KAJ3215332.1"/>
    </source>
</evidence>
<feature type="transmembrane region" description="Helical" evidence="3">
    <location>
        <begin position="20"/>
        <end position="41"/>
    </location>
</feature>
<name>A0AAD5U2H4_9FUNG</name>
<evidence type="ECO:0000256" key="3">
    <source>
        <dbReference type="SAM" id="Phobius"/>
    </source>
</evidence>
<dbReference type="SUPFAM" id="SSF57016">
    <property type="entry name" value="Plant lectins/antimicrobial peptides"/>
    <property type="match status" value="1"/>
</dbReference>
<gene>
    <name evidence="5" type="ORF">HK099_006421</name>
</gene>
<feature type="domain" description="Chitin-binding type-1" evidence="4">
    <location>
        <begin position="140"/>
        <end position="183"/>
    </location>
</feature>
<sequence>MLPIANNFKNNLSNRQFKKFATLLFKCILILTVFSSVFNFFSNYASNKNKSKLSFQRIAFINGHQGTSDDITYLSQQLKFKFSEFNSRLTGGYGQTLQKANELNKQKLGDFFCSSFDYIIIGDTIPDARFLLQRLVMDIDRPCGDGDTGNSFCSGGQCCSKFGWCGDTIAHCSIKNCLNGCNMNELEFNVSPKCGTKKIIFLVTNRFDFAIPDKREYFNLILKTKKYFPEKIHWISNNPYENKYLEAFKERKELKYEAFQFLLIRPFGHSTLPETEIFPLEDRLKPVLIHQEHTENFTKILDEHQINYKLLPKKYGGPTALNQFKCFITIPYQVSTMKLYENINNGVVMLIPSRKYLIELMNLKPPMFDFSMLPQNLQSAEDKIFNFIDYYNDDLKKFFFYFDSIEDLKNILKNEMVSQNFEKGQRFDYGNLNLMNFPKIKDFEKFEWKKSRLESLEKWKKVLES</sequence>
<evidence type="ECO:0000256" key="2">
    <source>
        <dbReference type="PROSITE-ProRule" id="PRU00261"/>
    </source>
</evidence>
<feature type="disulfide bond" evidence="2">
    <location>
        <begin position="158"/>
        <end position="172"/>
    </location>
</feature>
<dbReference type="InterPro" id="IPR036861">
    <property type="entry name" value="Endochitinase-like_sf"/>
</dbReference>
<dbReference type="PROSITE" id="PS50941">
    <property type="entry name" value="CHIT_BIND_I_2"/>
    <property type="match status" value="1"/>
</dbReference>
<feature type="disulfide bond" evidence="2">
    <location>
        <begin position="153"/>
        <end position="165"/>
    </location>
</feature>
<protein>
    <recommendedName>
        <fullName evidence="4">Chitin-binding type-1 domain-containing protein</fullName>
    </recommendedName>
</protein>
<dbReference type="CDD" id="cd00035">
    <property type="entry name" value="ChtBD1"/>
    <property type="match status" value="1"/>
</dbReference>
<comment type="caution">
    <text evidence="5">The sequence shown here is derived from an EMBL/GenBank/DDBJ whole genome shotgun (WGS) entry which is preliminary data.</text>
</comment>
<keyword evidence="6" id="KW-1185">Reference proteome</keyword>
<comment type="caution">
    <text evidence="2">Lacks conserved residue(s) required for the propagation of feature annotation.</text>
</comment>
<dbReference type="EMBL" id="JADGJW010000551">
    <property type="protein sequence ID" value="KAJ3215332.1"/>
    <property type="molecule type" value="Genomic_DNA"/>
</dbReference>
<keyword evidence="3" id="KW-1133">Transmembrane helix</keyword>
<proteinExistence type="predicted"/>
<dbReference type="GO" id="GO:0008061">
    <property type="term" value="F:chitin binding"/>
    <property type="evidence" value="ECO:0007669"/>
    <property type="project" value="UniProtKB-UniRule"/>
</dbReference>
<evidence type="ECO:0000256" key="1">
    <source>
        <dbReference type="ARBA" id="ARBA00022669"/>
    </source>
</evidence>
<dbReference type="SMART" id="SM00270">
    <property type="entry name" value="ChtBD1"/>
    <property type="match status" value="1"/>
</dbReference>
<keyword evidence="3" id="KW-0812">Transmembrane</keyword>
<accession>A0AAD5U2H4</accession>
<feature type="disulfide bond" evidence="2">
    <location>
        <begin position="177"/>
        <end position="181"/>
    </location>
</feature>